<dbReference type="PANTHER" id="PTHR42852">
    <property type="entry name" value="THIOL:DISULFIDE INTERCHANGE PROTEIN DSBE"/>
    <property type="match status" value="1"/>
</dbReference>
<dbReference type="PATRIC" id="fig|1382798.3.peg.430"/>
<dbReference type="Proteomes" id="UP000032361">
    <property type="component" value="Unassembled WGS sequence"/>
</dbReference>
<dbReference type="InterPro" id="IPR013766">
    <property type="entry name" value="Thioredoxin_domain"/>
</dbReference>
<evidence type="ECO:0000313" key="4">
    <source>
        <dbReference type="Proteomes" id="UP000032361"/>
    </source>
</evidence>
<feature type="domain" description="Thioredoxin" evidence="2">
    <location>
        <begin position="24"/>
        <end position="152"/>
    </location>
</feature>
<dbReference type="PROSITE" id="PS51352">
    <property type="entry name" value="THIOREDOXIN_2"/>
    <property type="match status" value="1"/>
</dbReference>
<evidence type="ECO:0000313" key="3">
    <source>
        <dbReference type="EMBL" id="KJD34601.1"/>
    </source>
</evidence>
<proteinExistence type="predicted"/>
<dbReference type="Gene3D" id="3.40.30.10">
    <property type="entry name" value="Glutaredoxin"/>
    <property type="match status" value="1"/>
</dbReference>
<name>A0A0D7W629_9FLAO</name>
<dbReference type="InterPro" id="IPR036249">
    <property type="entry name" value="Thioredoxin-like_sf"/>
</dbReference>
<dbReference type="STRING" id="1382798.PK35_02130"/>
<comment type="caution">
    <text evidence="3">The sequence shown here is derived from an EMBL/GenBank/DDBJ whole genome shotgun (WGS) entry which is preliminary data.</text>
</comment>
<dbReference type="InterPro" id="IPR050553">
    <property type="entry name" value="Thioredoxin_ResA/DsbE_sf"/>
</dbReference>
<reference evidence="3 4" key="1">
    <citation type="journal article" date="2015" name="Antonie Van Leeuwenhoek">
        <title>Tamlana nanhaiensis sp. nov., isolated from surface seawater collected from the South China Sea.</title>
        <authorList>
            <person name="Liu X."/>
            <person name="Lai Q."/>
            <person name="Du Y."/>
            <person name="Li G."/>
            <person name="Sun F."/>
            <person name="Shao Z."/>
        </authorList>
    </citation>
    <scope>NUCLEOTIDE SEQUENCE [LARGE SCALE GENOMIC DNA]</scope>
    <source>
        <strain evidence="3 4">FHC16</strain>
    </source>
</reference>
<organism evidence="3 4">
    <name type="scientific">Neotamlana nanhaiensis</name>
    <dbReference type="NCBI Taxonomy" id="1382798"/>
    <lineage>
        <taxon>Bacteria</taxon>
        <taxon>Pseudomonadati</taxon>
        <taxon>Bacteroidota</taxon>
        <taxon>Flavobacteriia</taxon>
        <taxon>Flavobacteriales</taxon>
        <taxon>Flavobacteriaceae</taxon>
        <taxon>Neotamlana</taxon>
    </lineage>
</organism>
<feature type="chain" id="PRO_5002325310" description="Thioredoxin domain-containing protein" evidence="1">
    <location>
        <begin position="23"/>
        <end position="375"/>
    </location>
</feature>
<keyword evidence="4" id="KW-1185">Reference proteome</keyword>
<feature type="signal peptide" evidence="1">
    <location>
        <begin position="1"/>
        <end position="22"/>
    </location>
</feature>
<accession>A0A0D7W629</accession>
<sequence length="375" mass="43550">MNHFAPKYIAFIFFCLSISAFSQIKLSHHIQDSKLSKSNNNALFFVDFWATWCNPCIHVSKYLETLQKQFPENFYVLSLTQETPEVVTKFLLKHDINLAIAIDYDGETFKKHNIYSLPHGILFNANGEKLWEGHPANFKKQHLESFLKKHTKLASKSSFFKIEAYVETSNNQNENNTKDFDYSILENFTPFSAVQILENDDFIALSGSLQQILGYVLKVNTKQIVVNNLDNINYLMRFNKYSHAFINMKHTIFDALNLSETINDDSGEILSVSLNQTNFWDNNQINWEGNNQKFLIGDSELQADNVSFNELLYKISNLIDIPVILSQNYVDASLHDWQIHYKYFEFMVSNFEDYGVKILKKKGSYPVYKITKKAP</sequence>
<keyword evidence="1" id="KW-0732">Signal</keyword>
<evidence type="ECO:0000259" key="2">
    <source>
        <dbReference type="PROSITE" id="PS51352"/>
    </source>
</evidence>
<dbReference type="InterPro" id="IPR000866">
    <property type="entry name" value="AhpC/TSA"/>
</dbReference>
<dbReference type="Pfam" id="PF00578">
    <property type="entry name" value="AhpC-TSA"/>
    <property type="match status" value="1"/>
</dbReference>
<dbReference type="GO" id="GO:0016209">
    <property type="term" value="F:antioxidant activity"/>
    <property type="evidence" value="ECO:0007669"/>
    <property type="project" value="InterPro"/>
</dbReference>
<dbReference type="AlphaFoldDB" id="A0A0D7W629"/>
<gene>
    <name evidence="3" type="ORF">PK35_02130</name>
</gene>
<dbReference type="GO" id="GO:0016491">
    <property type="term" value="F:oxidoreductase activity"/>
    <property type="evidence" value="ECO:0007669"/>
    <property type="project" value="InterPro"/>
</dbReference>
<dbReference type="PANTHER" id="PTHR42852:SF13">
    <property type="entry name" value="PROTEIN DIPZ"/>
    <property type="match status" value="1"/>
</dbReference>
<dbReference type="EMBL" id="JTDV01000001">
    <property type="protein sequence ID" value="KJD34601.1"/>
    <property type="molecule type" value="Genomic_DNA"/>
</dbReference>
<dbReference type="SUPFAM" id="SSF52833">
    <property type="entry name" value="Thioredoxin-like"/>
    <property type="match status" value="1"/>
</dbReference>
<dbReference type="CDD" id="cd02966">
    <property type="entry name" value="TlpA_like_family"/>
    <property type="match status" value="1"/>
</dbReference>
<dbReference type="OrthoDB" id="1069091at2"/>
<evidence type="ECO:0000256" key="1">
    <source>
        <dbReference type="SAM" id="SignalP"/>
    </source>
</evidence>
<dbReference type="RefSeq" id="WP_044624986.1">
    <property type="nucleotide sequence ID" value="NZ_JTDV01000001.1"/>
</dbReference>
<protein>
    <recommendedName>
        <fullName evidence="2">Thioredoxin domain-containing protein</fullName>
    </recommendedName>
</protein>